<feature type="compositionally biased region" description="Basic and acidic residues" evidence="2">
    <location>
        <begin position="644"/>
        <end position="654"/>
    </location>
</feature>
<feature type="compositionally biased region" description="Pro residues" evidence="2">
    <location>
        <begin position="405"/>
        <end position="429"/>
    </location>
</feature>
<evidence type="ECO:0000313" key="3">
    <source>
        <dbReference type="EMBL" id="KPI89428.1"/>
    </source>
</evidence>
<dbReference type="EMBL" id="LJSK01000024">
    <property type="protein sequence ID" value="KPI89428.1"/>
    <property type="molecule type" value="Genomic_DNA"/>
</dbReference>
<protein>
    <submittedName>
        <fullName evidence="3">Uncharacterized protein</fullName>
    </submittedName>
</protein>
<feature type="compositionally biased region" description="Low complexity" evidence="2">
    <location>
        <begin position="338"/>
        <end position="349"/>
    </location>
</feature>
<feature type="region of interest" description="Disordered" evidence="2">
    <location>
        <begin position="575"/>
        <end position="629"/>
    </location>
</feature>
<feature type="compositionally biased region" description="Low complexity" evidence="2">
    <location>
        <begin position="523"/>
        <end position="534"/>
    </location>
</feature>
<feature type="compositionally biased region" description="Low complexity" evidence="2">
    <location>
        <begin position="655"/>
        <end position="667"/>
    </location>
</feature>
<feature type="compositionally biased region" description="Low complexity" evidence="2">
    <location>
        <begin position="380"/>
        <end position="404"/>
    </location>
</feature>
<feature type="region of interest" description="Disordered" evidence="2">
    <location>
        <begin position="778"/>
        <end position="807"/>
    </location>
</feature>
<feature type="compositionally biased region" description="Pro residues" evidence="2">
    <location>
        <begin position="578"/>
        <end position="597"/>
    </location>
</feature>
<proteinExistence type="predicted"/>
<feature type="region of interest" description="Disordered" evidence="2">
    <location>
        <begin position="644"/>
        <end position="674"/>
    </location>
</feature>
<feature type="coiled-coil region" evidence="1">
    <location>
        <begin position="473"/>
        <end position="500"/>
    </location>
</feature>
<reference evidence="3 4" key="1">
    <citation type="journal article" date="2015" name="PLoS Pathog.">
        <title>Leptomonas seymouri: Adaptations to the Dixenous Life Cycle Analyzed by Genome Sequencing, Transcriptome Profiling and Co-infection with Leishmania donovani.</title>
        <authorList>
            <person name="Kraeva N."/>
            <person name="Butenko A."/>
            <person name="Hlavacova J."/>
            <person name="Kostygov A."/>
            <person name="Myskova J."/>
            <person name="Grybchuk D."/>
            <person name="Lestinova T."/>
            <person name="Votypka J."/>
            <person name="Volf P."/>
            <person name="Opperdoes F."/>
            <person name="Flegontov P."/>
            <person name="Lukes J."/>
            <person name="Yurchenko V."/>
        </authorList>
    </citation>
    <scope>NUCLEOTIDE SEQUENCE [LARGE SCALE GENOMIC DNA]</scope>
    <source>
        <strain evidence="3 4">ATCC 30220</strain>
    </source>
</reference>
<dbReference type="AlphaFoldDB" id="A0A0N1IMB6"/>
<gene>
    <name evidence="3" type="ORF">ABL78_1464</name>
</gene>
<name>A0A0N1IMB6_LEPSE</name>
<feature type="compositionally biased region" description="Basic residues" evidence="2">
    <location>
        <begin position="214"/>
        <end position="223"/>
    </location>
</feature>
<comment type="caution">
    <text evidence="3">The sequence shown here is derived from an EMBL/GenBank/DDBJ whole genome shotgun (WGS) entry which is preliminary data.</text>
</comment>
<dbReference type="Proteomes" id="UP000038009">
    <property type="component" value="Unassembled WGS sequence"/>
</dbReference>
<dbReference type="OMA" id="QHRALHY"/>
<feature type="region of interest" description="Disordered" evidence="2">
    <location>
        <begin position="212"/>
        <end position="244"/>
    </location>
</feature>
<feature type="compositionally biased region" description="Basic and acidic residues" evidence="2">
    <location>
        <begin position="440"/>
        <end position="449"/>
    </location>
</feature>
<evidence type="ECO:0000256" key="2">
    <source>
        <dbReference type="SAM" id="MobiDB-lite"/>
    </source>
</evidence>
<feature type="compositionally biased region" description="Low complexity" evidence="2">
    <location>
        <begin position="613"/>
        <end position="624"/>
    </location>
</feature>
<feature type="region of interest" description="Disordered" evidence="2">
    <location>
        <begin position="79"/>
        <end position="118"/>
    </location>
</feature>
<dbReference type="OrthoDB" id="268044at2759"/>
<feature type="compositionally biased region" description="Pro residues" evidence="2">
    <location>
        <begin position="286"/>
        <end position="304"/>
    </location>
</feature>
<sequence length="839" mass="89016">MQYSGTRPNSPIHSNVSALRSLQHRMQLRAEAMTNHLDQQQQLNSCFAQSLPSTSLPPAQERSHRDGCCCCCTSHNCSPRRCGSKASTSAADKSSRPDCNSSPHAQPSSLSPNKDAKADTLDSISGWSAQMRAAVLRVAHLTEVDITAGQYYIARGTTRRTGTAQLPEEVGPTATAKEPTLGSSSAVNACHCCRPCECCGLNSRRARCSCACRERRKPRRHHSSRSERKTKEAAEMAATNKAASAAAPTIFPSAIALLTSGTTPPSLSPYRDQEVLERIMAKYHTPPTPPPPPVEVSPPPPTSQPPLHIYVHCGDGTVQAGSGPAAAVTDGGEAAGNASSAPSAAASSSPAPPPPPRPSVSVPVPPPPAVVVPPPPPPASASRVEGETAPAPSSTPPGSTTALLLPPPPPAVVVPPPPPPAASVPPPPSFSTTAGSSPAKESEANKEKRVLLEQADKYIWQLEQEVQHRALHHNAMLQQLAEEEERSAALRRDRDTLLAQNSGLQGLLEYARGGSSRSHRSRGLTSSTSSSSSSVLTEKKAQPSPLPEASRSAASSAPLLPPAVASVYTSLQAAATSPLPPSDPPAGPVAVVHPPPTTQTAEISHSAPPPPSSSSFAAAAGSTPNATQDVLRHVLLEREAALEQRVAPADRTKDSVSFSSLVQSPSSGQKRSHVDTRYNEGLKTYLDRLIQEGEAGAAACRRAASDGSMFASPVPAQSYTGRSVPPSSGGIGEHSYNREATPSQHFQQLSVEQRALEQQRQLEVQRLRAAIATERDRFHEGTRRWNAHVQRQESQQQASARQLQERHRLEQLRAEAAAEEARVRADTARWRSFLQQHQQ</sequence>
<feature type="region of interest" description="Disordered" evidence="2">
    <location>
        <begin position="283"/>
        <end position="449"/>
    </location>
</feature>
<keyword evidence="1" id="KW-0175">Coiled coil</keyword>
<accession>A0A0N1IMB6</accession>
<dbReference type="VEuPathDB" id="TriTrypDB:Lsey_0024_0210"/>
<organism evidence="3 4">
    <name type="scientific">Leptomonas seymouri</name>
    <dbReference type="NCBI Taxonomy" id="5684"/>
    <lineage>
        <taxon>Eukaryota</taxon>
        <taxon>Discoba</taxon>
        <taxon>Euglenozoa</taxon>
        <taxon>Kinetoplastea</taxon>
        <taxon>Metakinetoplastina</taxon>
        <taxon>Trypanosomatida</taxon>
        <taxon>Trypanosomatidae</taxon>
        <taxon>Leishmaniinae</taxon>
        <taxon>Leptomonas</taxon>
    </lineage>
</organism>
<keyword evidence="4" id="KW-1185">Reference proteome</keyword>
<feature type="compositionally biased region" description="Low complexity" evidence="2">
    <location>
        <begin position="235"/>
        <end position="244"/>
    </location>
</feature>
<evidence type="ECO:0000256" key="1">
    <source>
        <dbReference type="SAM" id="Coils"/>
    </source>
</evidence>
<evidence type="ECO:0000313" key="4">
    <source>
        <dbReference type="Proteomes" id="UP000038009"/>
    </source>
</evidence>
<feature type="region of interest" description="Disordered" evidence="2">
    <location>
        <begin position="509"/>
        <end position="554"/>
    </location>
</feature>
<feature type="compositionally biased region" description="Basic and acidic residues" evidence="2">
    <location>
        <begin position="224"/>
        <end position="234"/>
    </location>
</feature>
<feature type="compositionally biased region" description="Low complexity" evidence="2">
    <location>
        <begin position="792"/>
        <end position="802"/>
    </location>
</feature>
<feature type="compositionally biased region" description="Polar residues" evidence="2">
    <location>
        <begin position="97"/>
        <end position="112"/>
    </location>
</feature>
<feature type="compositionally biased region" description="Pro residues" evidence="2">
    <location>
        <begin position="350"/>
        <end position="379"/>
    </location>
</feature>
<feature type="region of interest" description="Disordered" evidence="2">
    <location>
        <begin position="714"/>
        <end position="737"/>
    </location>
</feature>